<feature type="transmembrane region" description="Helical" evidence="1">
    <location>
        <begin position="218"/>
        <end position="241"/>
    </location>
</feature>
<proteinExistence type="predicted"/>
<dbReference type="Proteomes" id="UP000727456">
    <property type="component" value="Unassembled WGS sequence"/>
</dbReference>
<feature type="transmembrane region" description="Helical" evidence="1">
    <location>
        <begin position="146"/>
        <end position="165"/>
    </location>
</feature>
<feature type="transmembrane region" description="Helical" evidence="1">
    <location>
        <begin position="12"/>
        <end position="29"/>
    </location>
</feature>
<feature type="transmembrane region" description="Helical" evidence="1">
    <location>
        <begin position="177"/>
        <end position="206"/>
    </location>
</feature>
<gene>
    <name evidence="2" type="ORF">FHS31_000362</name>
</gene>
<keyword evidence="1" id="KW-1133">Transmembrane helix</keyword>
<feature type="transmembrane region" description="Helical" evidence="1">
    <location>
        <begin position="308"/>
        <end position="330"/>
    </location>
</feature>
<comment type="caution">
    <text evidence="2">The sequence shown here is derived from an EMBL/GenBank/DDBJ whole genome shotgun (WGS) entry which is preliminary data.</text>
</comment>
<evidence type="ECO:0000256" key="1">
    <source>
        <dbReference type="SAM" id="Phobius"/>
    </source>
</evidence>
<evidence type="ECO:0000313" key="3">
    <source>
        <dbReference type="Proteomes" id="UP000727456"/>
    </source>
</evidence>
<dbReference type="RefSeq" id="WP_167071435.1">
    <property type="nucleotide sequence ID" value="NZ_JAAOZC010000001.1"/>
</dbReference>
<keyword evidence="1" id="KW-0472">Membrane</keyword>
<evidence type="ECO:0000313" key="2">
    <source>
        <dbReference type="EMBL" id="NIJ06780.1"/>
    </source>
</evidence>
<feature type="transmembrane region" description="Helical" evidence="1">
    <location>
        <begin position="274"/>
        <end position="296"/>
    </location>
</feature>
<feature type="transmembrane region" description="Helical" evidence="1">
    <location>
        <begin position="96"/>
        <end position="115"/>
    </location>
</feature>
<name>A0ABX0TRH5_9SPHN</name>
<keyword evidence="1" id="KW-0812">Transmembrane</keyword>
<sequence length="531" mass="56637">MSDRSVSGAGRGVGLAIAAVAALLFLVLARHFAGLQNVWIDESTQLSGSALPFARMFAWLAGHYEPLGVPGDRMPPVSYALDALCGRTVCGGVIAYRWLHMIVTAAGIAGLVLLVARRYGWAGAVVSGAFLALTPQMLATGIEIRAYPIFFAVTVLQLWLLFGLIEAEALSWRRLLPFALAGVLALYTHFFGIVSSSALFTGLIAARARSWETLIRIGIAWALVLASAAGIAPFVMGASAISQGVENAGPPGLHDLLLFAARVVGHSSMMLHPLLMVGFALALAALLLIALIRLAPPVLRALRAVADPAVAVFVALAAGLTVTVLAAFVIHGFNPLKTSYSIWMLPLIALLIGAACAGRWRVPAMAAGALLIAALVPMTAQFEAHGDWFVHGPERAIGEQIDAPGRTAIVYIDDNWPYGFFPLVYRYHGQLAQYSLWPDGKLRRIGMGGDPHTPPLSPAELRRYDRLLLVGIELTTYHELRAVDEGAVDSTPPPSGDLLGPAAGGWNSLNTVIRSGVYWLRMTRLQRTDAP</sequence>
<reference evidence="2 3" key="1">
    <citation type="submission" date="2020-03" db="EMBL/GenBank/DDBJ databases">
        <title>Genomic Encyclopedia of Type Strains, Phase III (KMG-III): the genomes of soil and plant-associated and newly described type strains.</title>
        <authorList>
            <person name="Whitman W."/>
        </authorList>
    </citation>
    <scope>NUCLEOTIDE SEQUENCE [LARGE SCALE GENOMIC DNA]</scope>
    <source>
        <strain evidence="2 3">CECT 8804</strain>
    </source>
</reference>
<protein>
    <submittedName>
        <fullName evidence="2">4-amino-4-deoxy-L-arabinose transferase-like glycosyltransferase</fullName>
    </submittedName>
</protein>
<organism evidence="2 3">
    <name type="scientific">Sphingomonas vulcanisoli</name>
    <dbReference type="NCBI Taxonomy" id="1658060"/>
    <lineage>
        <taxon>Bacteria</taxon>
        <taxon>Pseudomonadati</taxon>
        <taxon>Pseudomonadota</taxon>
        <taxon>Alphaproteobacteria</taxon>
        <taxon>Sphingomonadales</taxon>
        <taxon>Sphingomonadaceae</taxon>
        <taxon>Sphingomonas</taxon>
    </lineage>
</organism>
<accession>A0ABX0TRH5</accession>
<feature type="transmembrane region" description="Helical" evidence="1">
    <location>
        <begin position="342"/>
        <end position="360"/>
    </location>
</feature>
<dbReference type="EMBL" id="JAAOZC010000001">
    <property type="protein sequence ID" value="NIJ06780.1"/>
    <property type="molecule type" value="Genomic_DNA"/>
</dbReference>
<keyword evidence="3" id="KW-1185">Reference proteome</keyword>